<protein>
    <submittedName>
        <fullName evidence="1">Suppressor of RPS4-RLD 1</fullName>
    </submittedName>
</protein>
<reference evidence="1 2" key="1">
    <citation type="journal article" date="2023" name="Science">
        <title>Complex scaffold remodeling in plant triterpene biosynthesis.</title>
        <authorList>
            <person name="De La Pena R."/>
            <person name="Hodgson H."/>
            <person name="Liu J.C."/>
            <person name="Stephenson M.J."/>
            <person name="Martin A.C."/>
            <person name="Owen C."/>
            <person name="Harkess A."/>
            <person name="Leebens-Mack J."/>
            <person name="Jimenez L.E."/>
            <person name="Osbourn A."/>
            <person name="Sattely E.S."/>
        </authorList>
    </citation>
    <scope>NUCLEOTIDE SEQUENCE [LARGE SCALE GENOMIC DNA]</scope>
    <source>
        <strain evidence="2">cv. JPN11</strain>
        <tissue evidence="1">Leaf</tissue>
    </source>
</reference>
<accession>A0ACC1XTU7</accession>
<dbReference type="Proteomes" id="UP001164539">
    <property type="component" value="Chromosome 7"/>
</dbReference>
<evidence type="ECO:0000313" key="2">
    <source>
        <dbReference type="Proteomes" id="UP001164539"/>
    </source>
</evidence>
<keyword evidence="2" id="KW-1185">Reference proteome</keyword>
<organism evidence="1 2">
    <name type="scientific">Melia azedarach</name>
    <name type="common">Chinaberry tree</name>
    <dbReference type="NCBI Taxonomy" id="155640"/>
    <lineage>
        <taxon>Eukaryota</taxon>
        <taxon>Viridiplantae</taxon>
        <taxon>Streptophyta</taxon>
        <taxon>Embryophyta</taxon>
        <taxon>Tracheophyta</taxon>
        <taxon>Spermatophyta</taxon>
        <taxon>Magnoliopsida</taxon>
        <taxon>eudicotyledons</taxon>
        <taxon>Gunneridae</taxon>
        <taxon>Pentapetalae</taxon>
        <taxon>rosids</taxon>
        <taxon>malvids</taxon>
        <taxon>Sapindales</taxon>
        <taxon>Meliaceae</taxon>
        <taxon>Melia</taxon>
    </lineage>
</organism>
<gene>
    <name evidence="1" type="ORF">OWV82_013206</name>
</gene>
<name>A0ACC1XTU7_MELAZ</name>
<proteinExistence type="predicted"/>
<dbReference type="EMBL" id="CM051400">
    <property type="protein sequence ID" value="KAJ4714768.1"/>
    <property type="molecule type" value="Genomic_DNA"/>
</dbReference>
<sequence>MALATSERAELAKLCSLRNWSKAIRVLDSLLAQSCEIQDICNRAFCYSQLELHKHVIRDCDKALQLDPTILQAYILKGRAYSTLGRKEEALLVWEKGYEHALQQTADLKQLLELEELLAAAKQDRSITCENCVTDSRSSLTISESGVYLNGKISGTSENHNKSDSSNSSSDSMDASETCSKSNNNFSLCNEISDKARGSSSTPLSESGLHENGNSSEASENLNDESRDASKDASKIYKKSDDSFDTGNGSIDKAGVNKMHGSQMNGTHGIHDKLSSDSESFKDKSRTSESCSKSSVSVSEPGDGTEVCIKLSGNSDVRKETGDGAKKSKKFCVTRISKTKSISVDFRLSRGIAQVNEGKYASAISIFDQILKEDPLYPEALIGRGTAHAFQRELEAAITDFTKAIESNPSAGEAWKRRGQARAALGESAEAIADLSKALEFEPNSADILHERGIVNFKFKDFNAAVKDLSACVKLDKENKSAYTYLGSALSSIGEYKKAEETHLKAIQLDQNFLEAWAHLTQFYQDLANSAKALECLEQVLSIDKRFSKAYHLRGLLLHGMGQHKKAIKDLSTGLSIEPSNIECLYLRASCYHAIGEYGEAVKDYDAALDLELDSMEKFVLQCLAFYQKEIALYTASKINSEFCWFDIDGDIDPLFKEYWCKRLHPKNVCEKVYRQPPLRDSLKKGKLRKQDFAVTKPKTTLLLAADSIGKKIQYDCPGFLFNRRQHRMAGLAAIEIAQKVSKAWRSLQTEWKHSHRSSSKNGKRARRKDRINISSQNRGGAGCSTSSSSEISSYGITEERTSGRPTMSWQDVYSLAVKWRQISEPCDPVVWVNKLSEEFNSGFGSHTPMILGQAKVVRYFPNYERTLDVAKAVIKDKKYVHNKTDDIIDLSKDGKLQDVMLVKTCDDLYKVVGEDFWLATWCNSTAFEGKQLEGTRITLVKMGESGYDFAIRTPCTPSRWDDFDAEMTMAWEALCNAYCGENYGSTDFNILENVRDAILRLTYYWYNFMPLSRGSAVVGFVVLLGLFLAANMEFSGQIPQSLQVDWEAILNSDPNSFVNSVKSWLHPSLKVSTSWKEYPDVALTFATTGSVVAALTSYDD</sequence>
<comment type="caution">
    <text evidence="1">The sequence shown here is derived from an EMBL/GenBank/DDBJ whole genome shotgun (WGS) entry which is preliminary data.</text>
</comment>
<evidence type="ECO:0000313" key="1">
    <source>
        <dbReference type="EMBL" id="KAJ4714768.1"/>
    </source>
</evidence>